<feature type="region of interest" description="Disordered" evidence="7">
    <location>
        <begin position="1"/>
        <end position="84"/>
    </location>
</feature>
<dbReference type="Proteomes" id="UP001054252">
    <property type="component" value="Unassembled WGS sequence"/>
</dbReference>
<keyword evidence="2" id="KW-0812">Transmembrane</keyword>
<accession>A0AAV5ITG8</accession>
<evidence type="ECO:0000256" key="4">
    <source>
        <dbReference type="ARBA" id="ARBA00023034"/>
    </source>
</evidence>
<evidence type="ECO:0000256" key="7">
    <source>
        <dbReference type="SAM" id="MobiDB-lite"/>
    </source>
</evidence>
<keyword evidence="4" id="KW-0333">Golgi apparatus</keyword>
<comment type="subcellular location">
    <subcellularLocation>
        <location evidence="1">Golgi apparatus membrane</location>
    </subcellularLocation>
</comment>
<dbReference type="GO" id="GO:0000139">
    <property type="term" value="C:Golgi membrane"/>
    <property type="evidence" value="ECO:0007669"/>
    <property type="project" value="UniProtKB-SubCell"/>
</dbReference>
<feature type="region of interest" description="Disordered" evidence="7">
    <location>
        <begin position="144"/>
        <end position="164"/>
    </location>
</feature>
<feature type="compositionally biased region" description="Polar residues" evidence="7">
    <location>
        <begin position="60"/>
        <end position="76"/>
    </location>
</feature>
<evidence type="ECO:0000256" key="5">
    <source>
        <dbReference type="ARBA" id="ARBA00023054"/>
    </source>
</evidence>
<proteinExistence type="predicted"/>
<dbReference type="PANTHER" id="PTHR13815">
    <property type="entry name" value="GOLGIN-84"/>
    <property type="match status" value="1"/>
</dbReference>
<sequence>MQENNYQGKLHSDSNVNSVNGDNSSVNKQNREKEIASSLNPLPKPKATRTDNDWTELLGTPSQGRSSSRKQNNGVSTIHGLRKDGKRSDIALRAKLIGRPSDSEESSSSGWPSSVDMQNDGKNSEGLLLDQVLGTNFPAERKYEMDSENGTSNSEDLLLEGPSQSLNKNCSLETLVLLRKVAGASDRKMELVDAQDKRRSTIREKPKSNVAVTTATANDLKRSSSFTSDVSFASDFDSDSTSDSESECEEEERRRRREMLLAEKAVAKAVAAIKERENIVARLEGKKQSLEKILEE</sequence>
<feature type="compositionally biased region" description="Low complexity" evidence="7">
    <location>
        <begin position="226"/>
        <end position="235"/>
    </location>
</feature>
<protein>
    <submittedName>
        <fullName evidence="8">Uncharacterized protein</fullName>
    </submittedName>
</protein>
<dbReference type="EMBL" id="BPVZ01000023">
    <property type="protein sequence ID" value="GKV05147.1"/>
    <property type="molecule type" value="Genomic_DNA"/>
</dbReference>
<keyword evidence="6" id="KW-0472">Membrane</keyword>
<comment type="caution">
    <text evidence="8">The sequence shown here is derived from an EMBL/GenBank/DDBJ whole genome shotgun (WGS) entry which is preliminary data.</text>
</comment>
<feature type="region of interest" description="Disordered" evidence="7">
    <location>
        <begin position="96"/>
        <end position="123"/>
    </location>
</feature>
<keyword evidence="9" id="KW-1185">Reference proteome</keyword>
<evidence type="ECO:0000256" key="2">
    <source>
        <dbReference type="ARBA" id="ARBA00022692"/>
    </source>
</evidence>
<feature type="region of interest" description="Disordered" evidence="7">
    <location>
        <begin position="226"/>
        <end position="254"/>
    </location>
</feature>
<keyword evidence="5" id="KW-0175">Coiled coil</keyword>
<organism evidence="8 9">
    <name type="scientific">Rubroshorea leprosula</name>
    <dbReference type="NCBI Taxonomy" id="152421"/>
    <lineage>
        <taxon>Eukaryota</taxon>
        <taxon>Viridiplantae</taxon>
        <taxon>Streptophyta</taxon>
        <taxon>Embryophyta</taxon>
        <taxon>Tracheophyta</taxon>
        <taxon>Spermatophyta</taxon>
        <taxon>Magnoliopsida</taxon>
        <taxon>eudicotyledons</taxon>
        <taxon>Gunneridae</taxon>
        <taxon>Pentapetalae</taxon>
        <taxon>rosids</taxon>
        <taxon>malvids</taxon>
        <taxon>Malvales</taxon>
        <taxon>Dipterocarpaceae</taxon>
        <taxon>Rubroshorea</taxon>
    </lineage>
</organism>
<reference evidence="8 9" key="1">
    <citation type="journal article" date="2021" name="Commun. Biol.">
        <title>The genome of Shorea leprosula (Dipterocarpaceae) highlights the ecological relevance of drought in aseasonal tropical rainforests.</title>
        <authorList>
            <person name="Ng K.K.S."/>
            <person name="Kobayashi M.J."/>
            <person name="Fawcett J.A."/>
            <person name="Hatakeyama M."/>
            <person name="Paape T."/>
            <person name="Ng C.H."/>
            <person name="Ang C.C."/>
            <person name="Tnah L.H."/>
            <person name="Lee C.T."/>
            <person name="Nishiyama T."/>
            <person name="Sese J."/>
            <person name="O'Brien M.J."/>
            <person name="Copetti D."/>
            <person name="Mohd Noor M.I."/>
            <person name="Ong R.C."/>
            <person name="Putra M."/>
            <person name="Sireger I.Z."/>
            <person name="Indrioko S."/>
            <person name="Kosugi Y."/>
            <person name="Izuno A."/>
            <person name="Isagi Y."/>
            <person name="Lee S.L."/>
            <person name="Shimizu K.K."/>
        </authorList>
    </citation>
    <scope>NUCLEOTIDE SEQUENCE [LARGE SCALE GENOMIC DNA]</scope>
    <source>
        <strain evidence="8">214</strain>
    </source>
</reference>
<feature type="compositionally biased region" description="Acidic residues" evidence="7">
    <location>
        <begin position="236"/>
        <end position="250"/>
    </location>
</feature>
<dbReference type="GO" id="GO:0007030">
    <property type="term" value="P:Golgi organization"/>
    <property type="evidence" value="ECO:0007669"/>
    <property type="project" value="InterPro"/>
</dbReference>
<dbReference type="InterPro" id="IPR019177">
    <property type="entry name" value="Golgin_subfamily_A_member_5"/>
</dbReference>
<evidence type="ECO:0000256" key="1">
    <source>
        <dbReference type="ARBA" id="ARBA00004394"/>
    </source>
</evidence>
<dbReference type="GO" id="GO:0031985">
    <property type="term" value="C:Golgi cisterna"/>
    <property type="evidence" value="ECO:0007669"/>
    <property type="project" value="TreeGrafter"/>
</dbReference>
<dbReference type="GO" id="GO:0000301">
    <property type="term" value="P:retrograde transport, vesicle recycling within Golgi"/>
    <property type="evidence" value="ECO:0007669"/>
    <property type="project" value="TreeGrafter"/>
</dbReference>
<gene>
    <name evidence="8" type="ORF">SLEP1_g17189</name>
</gene>
<dbReference type="PANTHER" id="PTHR13815:SF5">
    <property type="entry name" value="GOLGIN CANDIDATE 2"/>
    <property type="match status" value="1"/>
</dbReference>
<dbReference type="AlphaFoldDB" id="A0AAV5ITG8"/>
<keyword evidence="3" id="KW-1133">Transmembrane helix</keyword>
<name>A0AAV5ITG8_9ROSI</name>
<evidence type="ECO:0000313" key="8">
    <source>
        <dbReference type="EMBL" id="GKV05147.1"/>
    </source>
</evidence>
<evidence type="ECO:0000313" key="9">
    <source>
        <dbReference type="Proteomes" id="UP001054252"/>
    </source>
</evidence>
<feature type="compositionally biased region" description="Low complexity" evidence="7">
    <location>
        <begin position="13"/>
        <end position="27"/>
    </location>
</feature>
<evidence type="ECO:0000256" key="6">
    <source>
        <dbReference type="ARBA" id="ARBA00023136"/>
    </source>
</evidence>
<evidence type="ECO:0000256" key="3">
    <source>
        <dbReference type="ARBA" id="ARBA00022989"/>
    </source>
</evidence>